<accession>A0A1P8U8A6</accession>
<dbReference type="Pfam" id="PF09438">
    <property type="entry name" value="DUF2017"/>
    <property type="match status" value="1"/>
</dbReference>
<dbReference type="RefSeq" id="WP_076690681.1">
    <property type="nucleotide sequence ID" value="NZ_CP018762.1"/>
</dbReference>
<dbReference type="EMBL" id="CP018762">
    <property type="protein sequence ID" value="APZ34368.1"/>
    <property type="molecule type" value="Genomic_DNA"/>
</dbReference>
<dbReference type="STRING" id="36805.BOH66_09010"/>
<sequence length="166" mass="18252">MTGRTVLMEISLLEAAHLTDLVAQFAELLDTTLDTDPRTDPALARLVPDAYADDATASGEFRRLTQDDLLDRRRADVATVTTSLLRDGRTLRPGALDRVDAETAMVIELDDDAASAWLRTLASLRLVLASRLGIASEDDHDPDDPRFGVYDWLGYRLEGLLQALEG</sequence>
<evidence type="ECO:0000313" key="2">
    <source>
        <dbReference type="Proteomes" id="UP000187185"/>
    </source>
</evidence>
<reference evidence="1 2" key="1">
    <citation type="submission" date="2016-12" db="EMBL/GenBank/DDBJ databases">
        <title>Complete genome sequence of Microbacterium aurum KACC 15219.</title>
        <authorList>
            <person name="Jung Y."/>
            <person name="Shin J.-H."/>
            <person name="Lee Y.-J."/>
            <person name="Yi H."/>
            <person name="Bahn Y.-S."/>
            <person name="Kim J.F."/>
            <person name="Lee D.-W."/>
        </authorList>
    </citation>
    <scope>NUCLEOTIDE SEQUENCE [LARGE SCALE GENOMIC DNA]</scope>
    <source>
        <strain evidence="1 2">KACC 15219</strain>
    </source>
</reference>
<name>A0A1P8U8A6_9MICO</name>
<gene>
    <name evidence="1" type="ORF">BOH66_09010</name>
</gene>
<evidence type="ECO:0000313" key="1">
    <source>
        <dbReference type="EMBL" id="APZ34368.1"/>
    </source>
</evidence>
<dbReference type="AlphaFoldDB" id="A0A1P8U8A6"/>
<keyword evidence="2" id="KW-1185">Reference proteome</keyword>
<dbReference type="Proteomes" id="UP000187185">
    <property type="component" value="Chromosome"/>
</dbReference>
<dbReference type="InterPro" id="IPR018561">
    <property type="entry name" value="AosR"/>
</dbReference>
<dbReference type="KEGG" id="maur:BOH66_09010"/>
<proteinExistence type="predicted"/>
<organism evidence="1 2">
    <name type="scientific">Microbacterium aurum</name>
    <dbReference type="NCBI Taxonomy" id="36805"/>
    <lineage>
        <taxon>Bacteria</taxon>
        <taxon>Bacillati</taxon>
        <taxon>Actinomycetota</taxon>
        <taxon>Actinomycetes</taxon>
        <taxon>Micrococcales</taxon>
        <taxon>Microbacteriaceae</taxon>
        <taxon>Microbacterium</taxon>
    </lineage>
</organism>
<protein>
    <submittedName>
        <fullName evidence="1">Uncharacterized protein</fullName>
    </submittedName>
</protein>
<dbReference type="OrthoDB" id="3268479at2"/>